<keyword evidence="11" id="KW-1185">Reference proteome</keyword>
<feature type="transmembrane region" description="Helical" evidence="8">
    <location>
        <begin position="299"/>
        <end position="317"/>
    </location>
</feature>
<keyword evidence="7 8" id="KW-0472">Membrane</keyword>
<dbReference type="GO" id="GO:0015293">
    <property type="term" value="F:symporter activity"/>
    <property type="evidence" value="ECO:0007669"/>
    <property type="project" value="UniProtKB-KW"/>
</dbReference>
<dbReference type="PANTHER" id="PTHR43528">
    <property type="entry name" value="ALPHA-KETOGLUTARATE PERMEASE"/>
    <property type="match status" value="1"/>
</dbReference>
<feature type="transmembrane region" description="Helical" evidence="8">
    <location>
        <begin position="178"/>
        <end position="197"/>
    </location>
</feature>
<keyword evidence="5" id="KW-0769">Symport</keyword>
<feature type="transmembrane region" description="Helical" evidence="8">
    <location>
        <begin position="12"/>
        <end position="32"/>
    </location>
</feature>
<evidence type="ECO:0000256" key="6">
    <source>
        <dbReference type="ARBA" id="ARBA00022989"/>
    </source>
</evidence>
<keyword evidence="3" id="KW-1003">Cell membrane</keyword>
<feature type="transmembrane region" description="Helical" evidence="8">
    <location>
        <begin position="388"/>
        <end position="411"/>
    </location>
</feature>
<dbReference type="PANTHER" id="PTHR43528:SF1">
    <property type="entry name" value="ALPHA-KETOGLUTARATE PERMEASE"/>
    <property type="match status" value="1"/>
</dbReference>
<dbReference type="Pfam" id="PF07690">
    <property type="entry name" value="MFS_1"/>
    <property type="match status" value="1"/>
</dbReference>
<feature type="transmembrane region" description="Helical" evidence="8">
    <location>
        <begin position="144"/>
        <end position="166"/>
    </location>
</feature>
<comment type="caution">
    <text evidence="10">The sequence shown here is derived from an EMBL/GenBank/DDBJ whole genome shotgun (WGS) entry which is preliminary data.</text>
</comment>
<name>A0A370GU29_9COXI</name>
<feature type="domain" description="Major facilitator superfamily (MFS) profile" evidence="9">
    <location>
        <begin position="6"/>
        <end position="415"/>
    </location>
</feature>
<dbReference type="InterPro" id="IPR011701">
    <property type="entry name" value="MFS"/>
</dbReference>
<evidence type="ECO:0000256" key="5">
    <source>
        <dbReference type="ARBA" id="ARBA00022847"/>
    </source>
</evidence>
<dbReference type="EMBL" id="QQAX01000006">
    <property type="protein sequence ID" value="RDI46054.1"/>
    <property type="molecule type" value="Genomic_DNA"/>
</dbReference>
<gene>
    <name evidence="10" type="ORF">C8D86_10658</name>
</gene>
<evidence type="ECO:0000256" key="8">
    <source>
        <dbReference type="SAM" id="Phobius"/>
    </source>
</evidence>
<keyword evidence="4 8" id="KW-0812">Transmembrane</keyword>
<dbReference type="OrthoDB" id="3690818at2"/>
<dbReference type="GO" id="GO:0005886">
    <property type="term" value="C:plasma membrane"/>
    <property type="evidence" value="ECO:0007669"/>
    <property type="project" value="UniProtKB-SubCell"/>
</dbReference>
<dbReference type="RefSeq" id="WP_114833952.1">
    <property type="nucleotide sequence ID" value="NZ_LR699114.1"/>
</dbReference>
<evidence type="ECO:0000256" key="1">
    <source>
        <dbReference type="ARBA" id="ARBA00004651"/>
    </source>
</evidence>
<evidence type="ECO:0000256" key="3">
    <source>
        <dbReference type="ARBA" id="ARBA00022475"/>
    </source>
</evidence>
<keyword evidence="6 8" id="KW-1133">Transmembrane helix</keyword>
<dbReference type="Proteomes" id="UP000254720">
    <property type="component" value="Unassembled WGS sequence"/>
</dbReference>
<feature type="transmembrane region" description="Helical" evidence="8">
    <location>
        <begin position="81"/>
        <end position="99"/>
    </location>
</feature>
<dbReference type="InterPro" id="IPR036259">
    <property type="entry name" value="MFS_trans_sf"/>
</dbReference>
<dbReference type="InterPro" id="IPR051084">
    <property type="entry name" value="H+-coupled_symporters"/>
</dbReference>
<comment type="subcellular location">
    <subcellularLocation>
        <location evidence="1">Cell membrane</location>
        <topology evidence="1">Multi-pass membrane protein</topology>
    </subcellularLocation>
</comment>
<feature type="transmembrane region" description="Helical" evidence="8">
    <location>
        <begin position="232"/>
        <end position="253"/>
    </location>
</feature>
<feature type="transmembrane region" description="Helical" evidence="8">
    <location>
        <begin position="44"/>
        <end position="69"/>
    </location>
</feature>
<reference evidence="10 11" key="1">
    <citation type="submission" date="2018-07" db="EMBL/GenBank/DDBJ databases">
        <title>Genomic Encyclopedia of Type Strains, Phase IV (KMG-IV): sequencing the most valuable type-strain genomes for metagenomic binning, comparative biology and taxonomic classification.</title>
        <authorList>
            <person name="Goeker M."/>
        </authorList>
    </citation>
    <scope>NUCLEOTIDE SEQUENCE [LARGE SCALE GENOMIC DNA]</scope>
    <source>
        <strain evidence="10 11">DSM 16500</strain>
    </source>
</reference>
<evidence type="ECO:0000313" key="10">
    <source>
        <dbReference type="EMBL" id="RDI46054.1"/>
    </source>
</evidence>
<dbReference type="SUPFAM" id="SSF103473">
    <property type="entry name" value="MFS general substrate transporter"/>
    <property type="match status" value="1"/>
</dbReference>
<keyword evidence="2" id="KW-0813">Transport</keyword>
<proteinExistence type="predicted"/>
<evidence type="ECO:0000313" key="11">
    <source>
        <dbReference type="Proteomes" id="UP000254720"/>
    </source>
</evidence>
<evidence type="ECO:0000256" key="4">
    <source>
        <dbReference type="ARBA" id="ARBA00022692"/>
    </source>
</evidence>
<dbReference type="AlphaFoldDB" id="A0A370GU29"/>
<dbReference type="PROSITE" id="PS50850">
    <property type="entry name" value="MFS"/>
    <property type="match status" value="1"/>
</dbReference>
<evidence type="ECO:0000259" key="9">
    <source>
        <dbReference type="PROSITE" id="PS50850"/>
    </source>
</evidence>
<sequence>MNRYSSLMSSSLGNILEWYDFGLFTIFSSLFSRLFFPTEDPQTAMITTVSIFAVGFLCRPLGAILFGYLGDRVGRATTLRWSILMISLPTLFISFLPTYQQIGLFAPLLLTLIRMWQGVSIGGEYSGNLIYLAETAPEKYRATFTAFASMGANVGILLAAFVGILTSQVLLESTLQSWGWRVPYLVSGLFCLIIYAFRLRINETAVFDYLKQKNLLTKNPVKTVFKHNRKQLLRTLGLVCMGSTFYYFSFIYLPIFLTGHLQFSIQHISLLMSALIGLMIFLIPLAGFICDRLGRRKMLLFNATLITLSVVPGFYFLQLDNFMILLSVLFVFTISSSLEQGTTAVAIVENFPPPARYTGLSLGYNIGNGFLGGTVPMICEWLTAKTHILLAPAFYIALCAAITGLVVFFFVPETLGENLNGIE</sequence>
<dbReference type="Gene3D" id="1.20.1250.20">
    <property type="entry name" value="MFS general substrate transporter like domains"/>
    <property type="match status" value="2"/>
</dbReference>
<dbReference type="InterPro" id="IPR020846">
    <property type="entry name" value="MFS_dom"/>
</dbReference>
<organism evidence="10 11">
    <name type="scientific">Aquicella lusitana</name>
    <dbReference type="NCBI Taxonomy" id="254246"/>
    <lineage>
        <taxon>Bacteria</taxon>
        <taxon>Pseudomonadati</taxon>
        <taxon>Pseudomonadota</taxon>
        <taxon>Gammaproteobacteria</taxon>
        <taxon>Legionellales</taxon>
        <taxon>Coxiellaceae</taxon>
        <taxon>Aquicella</taxon>
    </lineage>
</organism>
<protein>
    <submittedName>
        <fullName evidence="10">MHS family proline/betaine transporter-like MFS transporter</fullName>
    </submittedName>
</protein>
<accession>A0A370GU29</accession>
<evidence type="ECO:0000256" key="7">
    <source>
        <dbReference type="ARBA" id="ARBA00023136"/>
    </source>
</evidence>
<evidence type="ECO:0000256" key="2">
    <source>
        <dbReference type="ARBA" id="ARBA00022448"/>
    </source>
</evidence>
<feature type="transmembrane region" description="Helical" evidence="8">
    <location>
        <begin position="265"/>
        <end position="287"/>
    </location>
</feature>